<protein>
    <submittedName>
        <fullName evidence="1">Uncharacterized protein</fullName>
    </submittedName>
</protein>
<dbReference type="HOGENOM" id="CLU_1841024_0_0_5"/>
<name>G7Z1W1_AZOL4</name>
<dbReference type="Proteomes" id="UP000005667">
    <property type="component" value="Chromosome"/>
</dbReference>
<reference evidence="2" key="1">
    <citation type="journal article" date="2011" name="PLoS Genet.">
        <title>Azospirillum genomes reveal transition of bacteria from aquatic to terrestrial environments.</title>
        <authorList>
            <person name="Wisniewski-Dye F."/>
            <person name="Borziak K."/>
            <person name="Khalsa-Moyers G."/>
            <person name="Alexandre G."/>
            <person name="Sukharnikov L.O."/>
            <person name="Wuichet K."/>
            <person name="Hurst G.B."/>
            <person name="McDonald W.H."/>
            <person name="Robertson J.S."/>
            <person name="Barbe V."/>
            <person name="Calteau A."/>
            <person name="Rouy Z."/>
            <person name="Mangenot S."/>
            <person name="Prigent-Combaret C."/>
            <person name="Normand P."/>
            <person name="Boyer M."/>
            <person name="Siguier P."/>
            <person name="Dessaux Y."/>
            <person name="Elmerich C."/>
            <person name="Condemine G."/>
            <person name="Krishnen G."/>
            <person name="Kennedy I."/>
            <person name="Paterson A.H."/>
            <person name="Gonzalez V."/>
            <person name="Mavingui P."/>
            <person name="Zhulin I.B."/>
        </authorList>
    </citation>
    <scope>NUCLEOTIDE SEQUENCE [LARGE SCALE GENOMIC DNA]</scope>
    <source>
        <strain evidence="2">4B</strain>
    </source>
</reference>
<organism evidence="1 2">
    <name type="scientific">Azospirillum lipoferum (strain 4B)</name>
    <dbReference type="NCBI Taxonomy" id="862719"/>
    <lineage>
        <taxon>Bacteria</taxon>
        <taxon>Pseudomonadati</taxon>
        <taxon>Pseudomonadota</taxon>
        <taxon>Alphaproteobacteria</taxon>
        <taxon>Rhodospirillales</taxon>
        <taxon>Azospirillaceae</taxon>
        <taxon>Azospirillum</taxon>
    </lineage>
</organism>
<dbReference type="KEGG" id="ali:AZOLI_2068"/>
<keyword evidence="2" id="KW-1185">Reference proteome</keyword>
<dbReference type="EMBL" id="FQ311868">
    <property type="protein sequence ID" value="CBS87306.1"/>
    <property type="molecule type" value="Genomic_DNA"/>
</dbReference>
<gene>
    <name evidence="1" type="ordered locus">AZOLI_2068</name>
</gene>
<evidence type="ECO:0000313" key="1">
    <source>
        <dbReference type="EMBL" id="CBS87306.1"/>
    </source>
</evidence>
<sequence>MILAPLVRRSWAVIRPFPRFPAPVQQSWKTDTGRGLLRRYDVGNHRANDDYRLSEMVKGCLSGTDAVDPARSLCRAIAGALLTSWQTVHDFQDTALALASLQPGTFLDVFVGNERDDATADPYRFSHRTFRNPLLAIPK</sequence>
<accession>G7Z1W1</accession>
<evidence type="ECO:0000313" key="2">
    <source>
        <dbReference type="Proteomes" id="UP000005667"/>
    </source>
</evidence>
<dbReference type="AlphaFoldDB" id="G7Z1W1"/>
<dbReference type="STRING" id="862719.AZOLI_2068"/>
<proteinExistence type="predicted"/>